<dbReference type="EMBL" id="CARXXK010000003">
    <property type="protein sequence ID" value="CAI6363285.1"/>
    <property type="molecule type" value="Genomic_DNA"/>
</dbReference>
<dbReference type="Proteomes" id="UP001160148">
    <property type="component" value="Unassembled WGS sequence"/>
</dbReference>
<sequence>MSTDGNVSNNETLQSLLEILVNNAIQGSTINNAYQIMPDLSQAIGDFNGECEIGGEAMAWLDNLNATATLHK</sequence>
<name>A0AAV0X4M6_9HEMI</name>
<gene>
    <name evidence="1" type="ORF">MEUPH1_LOCUS18254</name>
</gene>
<proteinExistence type="predicted"/>
<reference evidence="1 2" key="1">
    <citation type="submission" date="2023-01" db="EMBL/GenBank/DDBJ databases">
        <authorList>
            <person name="Whitehead M."/>
        </authorList>
    </citation>
    <scope>NUCLEOTIDE SEQUENCE [LARGE SCALE GENOMIC DNA]</scope>
</reference>
<accession>A0AAV0X4M6</accession>
<protein>
    <submittedName>
        <fullName evidence="1">Uncharacterized protein</fullName>
    </submittedName>
</protein>
<evidence type="ECO:0000313" key="1">
    <source>
        <dbReference type="EMBL" id="CAI6363285.1"/>
    </source>
</evidence>
<organism evidence="1 2">
    <name type="scientific">Macrosiphum euphorbiae</name>
    <name type="common">potato aphid</name>
    <dbReference type="NCBI Taxonomy" id="13131"/>
    <lineage>
        <taxon>Eukaryota</taxon>
        <taxon>Metazoa</taxon>
        <taxon>Ecdysozoa</taxon>
        <taxon>Arthropoda</taxon>
        <taxon>Hexapoda</taxon>
        <taxon>Insecta</taxon>
        <taxon>Pterygota</taxon>
        <taxon>Neoptera</taxon>
        <taxon>Paraneoptera</taxon>
        <taxon>Hemiptera</taxon>
        <taxon>Sternorrhyncha</taxon>
        <taxon>Aphidomorpha</taxon>
        <taxon>Aphidoidea</taxon>
        <taxon>Aphididae</taxon>
        <taxon>Macrosiphini</taxon>
        <taxon>Macrosiphum</taxon>
    </lineage>
</organism>
<keyword evidence="2" id="KW-1185">Reference proteome</keyword>
<evidence type="ECO:0000313" key="2">
    <source>
        <dbReference type="Proteomes" id="UP001160148"/>
    </source>
</evidence>
<comment type="caution">
    <text evidence="1">The sequence shown here is derived from an EMBL/GenBank/DDBJ whole genome shotgun (WGS) entry which is preliminary data.</text>
</comment>
<dbReference type="AlphaFoldDB" id="A0AAV0X4M6"/>